<dbReference type="RefSeq" id="WP_088208397.1">
    <property type="nucleotide sequence ID" value="NZ_CP077290.1"/>
</dbReference>
<organism evidence="3 4">
    <name type="scientific">Enterobacter cancerogenus</name>
    <dbReference type="NCBI Taxonomy" id="69218"/>
    <lineage>
        <taxon>Bacteria</taxon>
        <taxon>Pseudomonadati</taxon>
        <taxon>Pseudomonadota</taxon>
        <taxon>Gammaproteobacteria</taxon>
        <taxon>Enterobacterales</taxon>
        <taxon>Enterobacteriaceae</taxon>
        <taxon>Enterobacter</taxon>
        <taxon>Enterobacter cloacae complex</taxon>
    </lineage>
</organism>
<protein>
    <submittedName>
        <fullName evidence="3">DUF2786 domain-containing protein</fullName>
    </submittedName>
</protein>
<evidence type="ECO:0000259" key="1">
    <source>
        <dbReference type="Pfam" id="PF10979"/>
    </source>
</evidence>
<name>A0ABX8KJ73_9ENTR</name>
<dbReference type="PIRSF" id="PIRSF028111">
    <property type="entry name" value="UCP028111"/>
    <property type="match status" value="1"/>
</dbReference>
<accession>A0ABX8KJ73</accession>
<dbReference type="EMBL" id="CP077290">
    <property type="protein sequence ID" value="QXA49011.1"/>
    <property type="molecule type" value="Genomic_DNA"/>
</dbReference>
<feature type="domain" description="DUF2786" evidence="1">
    <location>
        <begin position="5"/>
        <end position="43"/>
    </location>
</feature>
<keyword evidence="4" id="KW-1185">Reference proteome</keyword>
<evidence type="ECO:0000313" key="4">
    <source>
        <dbReference type="Proteomes" id="UP000683583"/>
    </source>
</evidence>
<dbReference type="Pfam" id="PF10979">
    <property type="entry name" value="DUF2786"/>
    <property type="match status" value="1"/>
</dbReference>
<evidence type="ECO:0000313" key="3">
    <source>
        <dbReference type="EMBL" id="QXA49011.1"/>
    </source>
</evidence>
<dbReference type="InterPro" id="IPR055592">
    <property type="entry name" value="DUF7168"/>
</dbReference>
<dbReference type="Pfam" id="PF23771">
    <property type="entry name" value="DUF7168"/>
    <property type="match status" value="1"/>
</dbReference>
<dbReference type="InterPro" id="IPR016868">
    <property type="entry name" value="Phage_B3_Orf5"/>
</dbReference>
<feature type="domain" description="DUF7168" evidence="2">
    <location>
        <begin position="62"/>
        <end position="189"/>
    </location>
</feature>
<dbReference type="InterPro" id="IPR024498">
    <property type="entry name" value="DUF2786"/>
</dbReference>
<proteinExistence type="predicted"/>
<reference evidence="3 4" key="1">
    <citation type="submission" date="2021-06" db="EMBL/GenBank/DDBJ databases">
        <title>FDA dAtabase for Regulatory Grade micrObial Sequences (FDA-ARGOS): Supporting development and validation of Infectious Disease Dx tests.</title>
        <authorList>
            <person name="Sproer C."/>
            <person name="Gronow S."/>
            <person name="Severitt S."/>
            <person name="Schroder I."/>
            <person name="Tallon L."/>
            <person name="Sadzewicz L."/>
            <person name="Zhao X."/>
            <person name="Boylan J."/>
            <person name="Ott S."/>
            <person name="Bowen H."/>
            <person name="Vavikolanu K."/>
            <person name="Mehta A."/>
            <person name="Aluvathingal J."/>
            <person name="Nadendla S."/>
            <person name="Lowell S."/>
            <person name="Myers T."/>
            <person name="Yan Y."/>
        </authorList>
    </citation>
    <scope>NUCLEOTIDE SEQUENCE [LARGE SCALE GENOMIC DNA]</scope>
    <source>
        <strain evidence="3 4">FDAARGOS 1428</strain>
    </source>
</reference>
<sequence length="238" mass="26071">MNKEKYLAKIKKLLRLARGTSSPEEAANAMAKAQAFMREYGLNESNVEFATINTADSAGAPSDAARSPAYMHHLANMICRAFGVECYFSGSWRSTGSLKRFMRFYGPGQRAEIAAYAFDVLSRQMKLARKEYQTRHCKRCKPATRIARGDQFCEGWVGGASGTITSFGMSPEEKGMLERYTKKLHAEKGLCEGEARSAKSCRGSDDAVGAGYLAGKNARLHHGVGGHDDLQPLAIGRQ</sequence>
<gene>
    <name evidence="3" type="ORF">I6L58_20330</name>
</gene>
<evidence type="ECO:0000259" key="2">
    <source>
        <dbReference type="Pfam" id="PF23771"/>
    </source>
</evidence>
<dbReference type="Proteomes" id="UP000683583">
    <property type="component" value="Chromosome"/>
</dbReference>